<keyword evidence="3" id="KW-1133">Transmembrane helix</keyword>
<dbReference type="Gene3D" id="3.40.50.720">
    <property type="entry name" value="NAD(P)-binding Rossmann-like Domain"/>
    <property type="match status" value="2"/>
</dbReference>
<dbReference type="InterPro" id="IPR051203">
    <property type="entry name" value="Polysaccharide_Synthase-Rel"/>
</dbReference>
<keyword evidence="3" id="KW-0812">Transmembrane</keyword>
<dbReference type="Pfam" id="PF02719">
    <property type="entry name" value="Polysacc_synt_2"/>
    <property type="match status" value="1"/>
</dbReference>
<keyword evidence="3" id="KW-0472">Membrane</keyword>
<dbReference type="InterPro" id="IPR003869">
    <property type="entry name" value="Polysac_CapD-like"/>
</dbReference>
<sequence length="669" mass="75344">MRKYYSRILLILYDILIFAFIQWFMNIVYTGTVRLSFAGLMHQSALMLACIAYSRWAGQLHRQVWRYGGIQCYTRLILMDALGFGIYCSLEKILPIEHVRFDSMLATYGLFSLATLSMRMVYRYAYKCGNQNNLLGKLLRALLRIFAFGRVLTEAEADSGRIKIAIIGAGRVGLSLAEDLLNNSKAQYIPRCFIDIDKDKIGRDVRGIPILSESEATFEKLREHRIQEIVFAVPKMSRTRKLELYEYYQKSGFGIKNYDFPSMEIPGRKRQMREFSVEDLLFRKELQVIAPGTCSYYRNKVILITGGGGSIGSELCRQLAKMRPKKLIIADIYENCAYDVQQGLAFAYKGDLDICVEIVSVTNREGLARVYEEYHPDITIHAAAHKHVPLMEKNVLEAVNNNVFGTLNVLELCEEYGCGRFMLVSTDKAVNPTNVMGATKRVCEMITQAYSTRGRVRCSATRFGNVLGSAGSVIPLFKRQIAAGGPITVTDRRIIRYFMTIPEASQLVLESGAMAKNGELFVLDMGKPVRIWNLAESMIRISGVSGIEIVETGLRPGEKLYEELLCRKEELDRTENSMIFVEREEPLSMEELEKKLTILTEACATGRDEEVKMALHRVVPAYRTPEEVNGLVAADDTFIRSHGEETRDEGTPGDVTGAETSRISAGAIG</sequence>
<reference evidence="5 6" key="1">
    <citation type="submission" date="2010-08" db="EMBL/GenBank/DDBJ databases">
        <authorList>
            <consortium name="US DOE Joint Genome Institute (JGI-PGF)"/>
            <person name="Lucas S."/>
            <person name="Copeland A."/>
            <person name="Lapidus A."/>
            <person name="Cheng J.-F."/>
            <person name="Bruce D."/>
            <person name="Goodwin L."/>
            <person name="Pitluck S."/>
            <person name="Land M.L."/>
            <person name="Hauser L."/>
            <person name="Chang Y.-J."/>
            <person name="Anderson I.J."/>
            <person name="Johnson E."/>
            <person name="Mulhopadhyay B."/>
            <person name="Kyrpides N."/>
            <person name="Woyke T.J."/>
        </authorList>
    </citation>
    <scope>NUCLEOTIDE SEQUENCE [LARGE SCALE GENOMIC DNA]</scope>
    <source>
        <strain evidence="5 6">6</strain>
    </source>
</reference>
<evidence type="ECO:0000256" key="3">
    <source>
        <dbReference type="SAM" id="Phobius"/>
    </source>
</evidence>
<dbReference type="CDD" id="cd05237">
    <property type="entry name" value="UDP_invert_4-6DH_SDR_e"/>
    <property type="match status" value="1"/>
</dbReference>
<accession>I5ASF4</accession>
<evidence type="ECO:0000313" key="6">
    <source>
        <dbReference type="Proteomes" id="UP000005753"/>
    </source>
</evidence>
<feature type="domain" description="Polysaccharide biosynthesis protein CapD-like" evidence="4">
    <location>
        <begin position="302"/>
        <end position="581"/>
    </location>
</feature>
<dbReference type="OrthoDB" id="9803111at2"/>
<proteinExistence type="inferred from homology"/>
<dbReference type="STRING" id="633697.EubceDRAFT1_0898"/>
<feature type="transmembrane region" description="Helical" evidence="3">
    <location>
        <begin position="7"/>
        <end position="29"/>
    </location>
</feature>
<dbReference type="PANTHER" id="PTHR43318">
    <property type="entry name" value="UDP-N-ACETYLGLUCOSAMINE 4,6-DEHYDRATASE"/>
    <property type="match status" value="1"/>
</dbReference>
<feature type="compositionally biased region" description="Basic and acidic residues" evidence="2">
    <location>
        <begin position="641"/>
        <end position="650"/>
    </location>
</feature>
<dbReference type="SUPFAM" id="SSF51735">
    <property type="entry name" value="NAD(P)-binding Rossmann-fold domains"/>
    <property type="match status" value="2"/>
</dbReference>
<dbReference type="PANTHER" id="PTHR43318:SF1">
    <property type="entry name" value="POLYSACCHARIDE BIOSYNTHESIS PROTEIN EPSC-RELATED"/>
    <property type="match status" value="1"/>
</dbReference>
<keyword evidence="6" id="KW-1185">Reference proteome</keyword>
<evidence type="ECO:0000256" key="2">
    <source>
        <dbReference type="SAM" id="MobiDB-lite"/>
    </source>
</evidence>
<feature type="region of interest" description="Disordered" evidence="2">
    <location>
        <begin position="641"/>
        <end position="669"/>
    </location>
</feature>
<dbReference type="InterPro" id="IPR036291">
    <property type="entry name" value="NAD(P)-bd_dom_sf"/>
</dbReference>
<comment type="similarity">
    <text evidence="1">Belongs to the polysaccharide synthase family.</text>
</comment>
<evidence type="ECO:0000256" key="1">
    <source>
        <dbReference type="ARBA" id="ARBA00007430"/>
    </source>
</evidence>
<protein>
    <submittedName>
        <fullName evidence="5">Putative nucleoside-diphosphate sugar epimerase</fullName>
    </submittedName>
</protein>
<dbReference type="AlphaFoldDB" id="I5ASF4"/>
<dbReference type="eggNOG" id="COG1086">
    <property type="taxonomic scope" value="Bacteria"/>
</dbReference>
<name>I5ASF4_EUBC6</name>
<dbReference type="Pfam" id="PF13727">
    <property type="entry name" value="CoA_binding_3"/>
    <property type="match status" value="1"/>
</dbReference>
<dbReference type="EMBL" id="CM001487">
    <property type="protein sequence ID" value="EIM56727.1"/>
    <property type="molecule type" value="Genomic_DNA"/>
</dbReference>
<dbReference type="Proteomes" id="UP000005753">
    <property type="component" value="Chromosome"/>
</dbReference>
<evidence type="ECO:0000313" key="5">
    <source>
        <dbReference type="EMBL" id="EIM56727.1"/>
    </source>
</evidence>
<reference evidence="5 6" key="2">
    <citation type="submission" date="2012-02" db="EMBL/GenBank/DDBJ databases">
        <title>Improved High-Quality Draft sequence of Eubacterium cellulosolvens 6.</title>
        <authorList>
            <consortium name="US DOE Joint Genome Institute"/>
            <person name="Lucas S."/>
            <person name="Han J."/>
            <person name="Lapidus A."/>
            <person name="Cheng J.-F."/>
            <person name="Goodwin L."/>
            <person name="Pitluck S."/>
            <person name="Peters L."/>
            <person name="Mikhailova N."/>
            <person name="Gu W."/>
            <person name="Detter J.C."/>
            <person name="Han C."/>
            <person name="Tapia R."/>
            <person name="Land M."/>
            <person name="Hauser L."/>
            <person name="Kyrpides N."/>
            <person name="Ivanova N."/>
            <person name="Pagani I."/>
            <person name="Johnson E."/>
            <person name="Mukhopadhyay B."/>
            <person name="Anderson I."/>
            <person name="Woyke T."/>
        </authorList>
    </citation>
    <scope>NUCLEOTIDE SEQUENCE [LARGE SCALE GENOMIC DNA]</scope>
    <source>
        <strain evidence="5 6">6</strain>
    </source>
</reference>
<evidence type="ECO:0000259" key="4">
    <source>
        <dbReference type="Pfam" id="PF02719"/>
    </source>
</evidence>
<gene>
    <name evidence="5" type="ORF">EubceDRAFT1_0898</name>
</gene>
<dbReference type="HOGENOM" id="CLU_013560_5_2_9"/>
<organism evidence="5 6">
    <name type="scientific">Eubacterium cellulosolvens (strain ATCC 43171 / JCM 9499 / 6)</name>
    <name type="common">Cillobacterium cellulosolvens</name>
    <dbReference type="NCBI Taxonomy" id="633697"/>
    <lineage>
        <taxon>Bacteria</taxon>
        <taxon>Bacillati</taxon>
        <taxon>Bacillota</taxon>
        <taxon>Clostridia</taxon>
        <taxon>Eubacteriales</taxon>
        <taxon>Eubacteriaceae</taxon>
        <taxon>Eubacterium</taxon>
    </lineage>
</organism>